<dbReference type="PROSITE" id="PS51257">
    <property type="entry name" value="PROKAR_LIPOPROTEIN"/>
    <property type="match status" value="1"/>
</dbReference>
<name>A0AAJ5IKN7_9PSED</name>
<dbReference type="EMBL" id="CP101700">
    <property type="protein sequence ID" value="UUC19064.1"/>
    <property type="molecule type" value="Genomic_DNA"/>
</dbReference>
<organism evidence="1 2">
    <name type="scientific">Pseudomonas asiatica</name>
    <dbReference type="NCBI Taxonomy" id="2219225"/>
    <lineage>
        <taxon>Bacteria</taxon>
        <taxon>Pseudomonadati</taxon>
        <taxon>Pseudomonadota</taxon>
        <taxon>Gammaproteobacteria</taxon>
        <taxon>Pseudomonadales</taxon>
        <taxon>Pseudomonadaceae</taxon>
        <taxon>Pseudomonas</taxon>
    </lineage>
</organism>
<dbReference type="Proteomes" id="UP001058744">
    <property type="component" value="Chromosome"/>
</dbReference>
<dbReference type="RefSeq" id="WP_137188445.1">
    <property type="nucleotide sequence ID" value="NZ_BLJF01000002.1"/>
</dbReference>
<protein>
    <submittedName>
        <fullName evidence="1">Uncharacterized protein</fullName>
    </submittedName>
</protein>
<accession>A0AAJ5IKN7</accession>
<proteinExistence type="predicted"/>
<dbReference type="AlphaFoldDB" id="A0AAJ5IKN7"/>
<sequence length="60" mass="6417">MSKQFCGLHSWQTVLGGGCFIFDPVSIQIESVFSIACHPAGDRGVAVSLCTMVKKQALIC</sequence>
<evidence type="ECO:0000313" key="1">
    <source>
        <dbReference type="EMBL" id="UUC19064.1"/>
    </source>
</evidence>
<gene>
    <name evidence="1" type="ORF">NOV18_00685</name>
</gene>
<evidence type="ECO:0000313" key="2">
    <source>
        <dbReference type="Proteomes" id="UP001058744"/>
    </source>
</evidence>
<reference evidence="1" key="1">
    <citation type="submission" date="2022-07" db="EMBL/GenBank/DDBJ databases">
        <title>Complete genome of MD9.</title>
        <authorList>
            <person name="Cao G."/>
        </authorList>
    </citation>
    <scope>NUCLEOTIDE SEQUENCE</scope>
    <source>
        <strain evidence="1">MD9</strain>
    </source>
</reference>